<dbReference type="Pfam" id="PF01408">
    <property type="entry name" value="GFO_IDH_MocA"/>
    <property type="match status" value="1"/>
</dbReference>
<evidence type="ECO:0000259" key="2">
    <source>
        <dbReference type="Pfam" id="PF22725"/>
    </source>
</evidence>
<dbReference type="InterPro" id="IPR051450">
    <property type="entry name" value="Gfo/Idh/MocA_Oxidoreductases"/>
</dbReference>
<evidence type="ECO:0008006" key="5">
    <source>
        <dbReference type="Google" id="ProtNLM"/>
    </source>
</evidence>
<dbReference type="PANTHER" id="PTHR43377:SF1">
    <property type="entry name" value="BILIVERDIN REDUCTASE A"/>
    <property type="match status" value="1"/>
</dbReference>
<dbReference type="OrthoDB" id="9815825at2"/>
<dbReference type="EMBL" id="CP009287">
    <property type="protein sequence ID" value="AIQ67625.1"/>
    <property type="molecule type" value="Genomic_DNA"/>
</dbReference>
<reference evidence="3 4" key="1">
    <citation type="submission" date="2014-08" db="EMBL/GenBank/DDBJ databases">
        <title>Comparative genomics of the Paenibacillus odorifer group.</title>
        <authorList>
            <person name="den Bakker H.C."/>
            <person name="Tsai Y.-C."/>
            <person name="Martin N."/>
            <person name="Korlach J."/>
            <person name="Wiedmann M."/>
        </authorList>
    </citation>
    <scope>NUCLEOTIDE SEQUENCE [LARGE SCALE GENOMIC DNA]</scope>
    <source>
        <strain evidence="3 4">DSM 15220</strain>
    </source>
</reference>
<protein>
    <recommendedName>
        <fullName evidence="5">Oxidoreductase</fullName>
    </recommendedName>
</protein>
<dbReference type="InterPro" id="IPR000683">
    <property type="entry name" value="Gfo/Idh/MocA-like_OxRdtase_N"/>
</dbReference>
<dbReference type="Gene3D" id="3.40.50.720">
    <property type="entry name" value="NAD(P)-binding Rossmann-like Domain"/>
    <property type="match status" value="1"/>
</dbReference>
<dbReference type="SUPFAM" id="SSF55347">
    <property type="entry name" value="Glyceraldehyde-3-phosphate dehydrogenase-like, C-terminal domain"/>
    <property type="match status" value="1"/>
</dbReference>
<evidence type="ECO:0000313" key="4">
    <source>
        <dbReference type="Proteomes" id="UP000029500"/>
    </source>
</evidence>
<sequence length="360" mass="39530">MSNTKEVSLGIIGAGWVAEHGHLPSFLPMEGVSFGAVYDTDASRAARLAEQAGAKACTSLSEVSQIPLDAVLVCTPNHTHYELAKHFLQQGIHVLCEKPMTTTAEEAASLRRIAEASGAVLLMGFVNRYRDDIRELRSRITSGHIGDVQVCEVIWRRKKGIPRPGSWFTQQKMSGGGVLIDLGSHMIDQMLFLTDAPEPVACLAGLHSRPVAQGDYSNWLGSVESDTVEVEDTAIGMIQFANGMLGRIHVSWQDDVEGDLVEIHLKGSRGSVILRTLFGFSNQGLYKQPSLQFTPAGQTSVWFKFPPKSDVLIDFRRQAHHFVDCIRETKQPGITAEDGERVIRLIQLLYQSAHKGLVAT</sequence>
<dbReference type="RefSeq" id="WP_025706090.1">
    <property type="nucleotide sequence ID" value="NZ_CP009287.1"/>
</dbReference>
<organism evidence="3 4">
    <name type="scientific">Paenibacillus graminis</name>
    <dbReference type="NCBI Taxonomy" id="189425"/>
    <lineage>
        <taxon>Bacteria</taxon>
        <taxon>Bacillati</taxon>
        <taxon>Bacillota</taxon>
        <taxon>Bacilli</taxon>
        <taxon>Bacillales</taxon>
        <taxon>Paenibacillaceae</taxon>
        <taxon>Paenibacillus</taxon>
    </lineage>
</organism>
<dbReference type="STRING" id="189425.PGRAT_08230"/>
<feature type="domain" description="Gfo/Idh/MocA-like oxidoreductase N-terminal" evidence="1">
    <location>
        <begin position="9"/>
        <end position="125"/>
    </location>
</feature>
<accession>A0A089M5H7</accession>
<evidence type="ECO:0000313" key="3">
    <source>
        <dbReference type="EMBL" id="AIQ67625.1"/>
    </source>
</evidence>
<dbReference type="InterPro" id="IPR055170">
    <property type="entry name" value="GFO_IDH_MocA-like_dom"/>
</dbReference>
<dbReference type="HOGENOM" id="CLU_023194_1_4_9"/>
<gene>
    <name evidence="3" type="ORF">PGRAT_08230</name>
</gene>
<dbReference type="KEGG" id="pgm:PGRAT_08230"/>
<proteinExistence type="predicted"/>
<name>A0A089M5H7_9BACL</name>
<dbReference type="Gene3D" id="3.30.360.10">
    <property type="entry name" value="Dihydrodipicolinate Reductase, domain 2"/>
    <property type="match status" value="1"/>
</dbReference>
<evidence type="ECO:0000259" key="1">
    <source>
        <dbReference type="Pfam" id="PF01408"/>
    </source>
</evidence>
<dbReference type="InterPro" id="IPR036291">
    <property type="entry name" value="NAD(P)-bd_dom_sf"/>
</dbReference>
<keyword evidence="4" id="KW-1185">Reference proteome</keyword>
<dbReference type="eggNOG" id="COG0673">
    <property type="taxonomic scope" value="Bacteria"/>
</dbReference>
<dbReference type="SUPFAM" id="SSF51735">
    <property type="entry name" value="NAD(P)-binding Rossmann-fold domains"/>
    <property type="match status" value="1"/>
</dbReference>
<dbReference type="AlphaFoldDB" id="A0A089M5H7"/>
<dbReference type="GO" id="GO:0000166">
    <property type="term" value="F:nucleotide binding"/>
    <property type="evidence" value="ECO:0007669"/>
    <property type="project" value="InterPro"/>
</dbReference>
<dbReference type="PANTHER" id="PTHR43377">
    <property type="entry name" value="BILIVERDIN REDUCTASE A"/>
    <property type="match status" value="1"/>
</dbReference>
<feature type="domain" description="GFO/IDH/MocA-like oxidoreductase" evidence="2">
    <location>
        <begin position="133"/>
        <end position="272"/>
    </location>
</feature>
<dbReference type="Pfam" id="PF22725">
    <property type="entry name" value="GFO_IDH_MocA_C3"/>
    <property type="match status" value="1"/>
</dbReference>
<dbReference type="Proteomes" id="UP000029500">
    <property type="component" value="Chromosome"/>
</dbReference>